<feature type="region of interest" description="Disordered" evidence="2">
    <location>
        <begin position="359"/>
        <end position="402"/>
    </location>
</feature>
<dbReference type="Pfam" id="PF00069">
    <property type="entry name" value="Pkinase"/>
    <property type="match status" value="1"/>
</dbReference>
<dbReference type="PROSITE" id="PS00108">
    <property type="entry name" value="PROTEIN_KINASE_ST"/>
    <property type="match status" value="1"/>
</dbReference>
<feature type="region of interest" description="Disordered" evidence="2">
    <location>
        <begin position="165"/>
        <end position="301"/>
    </location>
</feature>
<evidence type="ECO:0000256" key="2">
    <source>
        <dbReference type="SAM" id="MobiDB-lite"/>
    </source>
</evidence>
<keyword evidence="5" id="KW-1185">Reference proteome</keyword>
<feature type="coiled-coil region" evidence="1">
    <location>
        <begin position="419"/>
        <end position="529"/>
    </location>
</feature>
<accession>A0A176WCN1</accession>
<feature type="compositionally biased region" description="Basic and acidic residues" evidence="2">
    <location>
        <begin position="383"/>
        <end position="401"/>
    </location>
</feature>
<evidence type="ECO:0000313" key="5">
    <source>
        <dbReference type="Proteomes" id="UP000077202"/>
    </source>
</evidence>
<dbReference type="InterPro" id="IPR051824">
    <property type="entry name" value="LRR_Rcpt-Like_S/T_Kinase"/>
</dbReference>
<evidence type="ECO:0000313" key="4">
    <source>
        <dbReference type="EMBL" id="OAE30978.1"/>
    </source>
</evidence>
<proteinExistence type="predicted"/>
<dbReference type="AlphaFoldDB" id="A0A176WCN1"/>
<dbReference type="SMART" id="SM00220">
    <property type="entry name" value="S_TKc"/>
    <property type="match status" value="1"/>
</dbReference>
<feature type="compositionally biased region" description="Polar residues" evidence="2">
    <location>
        <begin position="194"/>
        <end position="204"/>
    </location>
</feature>
<gene>
    <name evidence="4" type="ORF">AXG93_2018s1450</name>
</gene>
<dbReference type="InterPro" id="IPR011009">
    <property type="entry name" value="Kinase-like_dom_sf"/>
</dbReference>
<dbReference type="PROSITE" id="PS50011">
    <property type="entry name" value="PROTEIN_KINASE_DOM"/>
    <property type="match status" value="1"/>
</dbReference>
<dbReference type="EMBL" id="LVLJ01001211">
    <property type="protein sequence ID" value="OAE30978.1"/>
    <property type="molecule type" value="Genomic_DNA"/>
</dbReference>
<evidence type="ECO:0000256" key="1">
    <source>
        <dbReference type="SAM" id="Coils"/>
    </source>
</evidence>
<name>A0A176WCN1_MARPO</name>
<dbReference type="InterPro" id="IPR000719">
    <property type="entry name" value="Prot_kinase_dom"/>
</dbReference>
<feature type="compositionally biased region" description="Polar residues" evidence="2">
    <location>
        <begin position="281"/>
        <end position="291"/>
    </location>
</feature>
<evidence type="ECO:0000259" key="3">
    <source>
        <dbReference type="PROSITE" id="PS50011"/>
    </source>
</evidence>
<dbReference type="PANTHER" id="PTHR48006:SF35">
    <property type="entry name" value="LEUCINE-RICH REPEAT PROTEIN KINASE FAMILY PROTEIN"/>
    <property type="match status" value="1"/>
</dbReference>
<protein>
    <recommendedName>
        <fullName evidence="3">Protein kinase domain-containing protein</fullName>
    </recommendedName>
</protein>
<dbReference type="Gene3D" id="1.10.510.10">
    <property type="entry name" value="Transferase(Phosphotransferase) domain 1"/>
    <property type="match status" value="1"/>
</dbReference>
<dbReference type="Proteomes" id="UP000077202">
    <property type="component" value="Unassembled WGS sequence"/>
</dbReference>
<feature type="region of interest" description="Disordered" evidence="2">
    <location>
        <begin position="956"/>
        <end position="980"/>
    </location>
</feature>
<keyword evidence="1" id="KW-0175">Coiled coil</keyword>
<dbReference type="GO" id="GO:0004672">
    <property type="term" value="F:protein kinase activity"/>
    <property type="evidence" value="ECO:0007669"/>
    <property type="project" value="InterPro"/>
</dbReference>
<dbReference type="InterPro" id="IPR008271">
    <property type="entry name" value="Ser/Thr_kinase_AS"/>
</dbReference>
<comment type="caution">
    <text evidence="4">The sequence shown here is derived from an EMBL/GenBank/DDBJ whole genome shotgun (WGS) entry which is preliminary data.</text>
</comment>
<feature type="compositionally biased region" description="Basic and acidic residues" evidence="2">
    <location>
        <begin position="170"/>
        <end position="180"/>
    </location>
</feature>
<organism evidence="4 5">
    <name type="scientific">Marchantia polymorpha subsp. ruderalis</name>
    <dbReference type="NCBI Taxonomy" id="1480154"/>
    <lineage>
        <taxon>Eukaryota</taxon>
        <taxon>Viridiplantae</taxon>
        <taxon>Streptophyta</taxon>
        <taxon>Embryophyta</taxon>
        <taxon>Marchantiophyta</taxon>
        <taxon>Marchantiopsida</taxon>
        <taxon>Marchantiidae</taxon>
        <taxon>Marchantiales</taxon>
        <taxon>Marchantiaceae</taxon>
        <taxon>Marchantia</taxon>
    </lineage>
</organism>
<feature type="region of interest" description="Disordered" evidence="2">
    <location>
        <begin position="573"/>
        <end position="599"/>
    </location>
</feature>
<dbReference type="PANTHER" id="PTHR48006">
    <property type="entry name" value="LEUCINE-RICH REPEAT-CONTAINING PROTEIN DDB_G0281931-RELATED"/>
    <property type="match status" value="1"/>
</dbReference>
<reference evidence="4" key="1">
    <citation type="submission" date="2016-03" db="EMBL/GenBank/DDBJ databases">
        <title>Mechanisms controlling the formation of the plant cell surface in tip-growing cells are functionally conserved among land plants.</title>
        <authorList>
            <person name="Honkanen S."/>
            <person name="Jones V.A."/>
            <person name="Morieri G."/>
            <person name="Champion C."/>
            <person name="Hetherington A.J."/>
            <person name="Kelly S."/>
            <person name="Saint-Marcoux D."/>
            <person name="Proust H."/>
            <person name="Prescott H."/>
            <person name="Dolan L."/>
        </authorList>
    </citation>
    <scope>NUCLEOTIDE SEQUENCE [LARGE SCALE GENOMIC DNA]</scope>
    <source>
        <tissue evidence="4">Whole gametophyte</tissue>
    </source>
</reference>
<dbReference type="SUPFAM" id="SSF56112">
    <property type="entry name" value="Protein kinase-like (PK-like)"/>
    <property type="match status" value="1"/>
</dbReference>
<dbReference type="GO" id="GO:0005524">
    <property type="term" value="F:ATP binding"/>
    <property type="evidence" value="ECO:0007669"/>
    <property type="project" value="InterPro"/>
</dbReference>
<feature type="domain" description="Protein kinase" evidence="3">
    <location>
        <begin position="604"/>
        <end position="930"/>
    </location>
</feature>
<sequence>MAATGRTGQTRPIRRCDAQTVSVAASLGPETCDLLSDSFSHSAPAAAAARTAAAASAFGPRELEHGFVAEKSWSIAAFGSCALRRGGGRGARRECRGECEFANDGGDAGRNSMAVVSVRVVKGNAGSGKIPSGHGKEGRDTFEMSKENLLNCSPFSLFEAHAGRGSTEGVRSKAGGEAKATRSALHPRKRSLSESRLSAPPSTTRGRELSPPELTTSDNFKPAKRVLGPKPALQEKKKPGPVKVGLPSSSPADPNPAKTVPRFSIPVDTRNPDSRSPKVGVSTNRNNSSTRKAPITGRRSSVVRVSISKEKGVLLTAKDAVKDNVKDTVKKVMVFSAKKSDRLSSPTVAPKDVERVRTRVTEKRAASAAKSPVPSGKPPSRPVKPDVLVKDEPAAKSRVDARQSNAVKAMADSIRSRKLSSVLQNEQRLQEQNKRLELQLSQLQEELAEKDHEIERLRSAGRLLNAQSYEVRDLKFKLRETFNENAEVRDVCEKLEKERQEAHAARKKVTDEEQNSKALEVQLALLTEQLHNMGVGLPKSSNELLFFERNGSTAEDQNVAGLQVESATVEEPTFEVYSEDQTDLSSKTDVDDAESEGLSEGVRVPQWSVAIEGVTKEVPVSTQPKVLSTGELPPDCNHEELLAAIRAVRDVHDAEDNSSSDSMKNELEVIEDLQNALKIINDLHPEVDTLLIQAHAKLFLDEGEYILLVEYMDRGSLYDHLHGEVNKQSVVISKEPPLTWEERVNIAVSVAVGIDYLHYGCSPPVYHRDIKTANILLSFEQQVIAKVADFGLSKLTSIEFSESDEDFNTGAPKAEATQVQGSHGYIDPEFRKTCVYTEKSDIYSYGVVLLELITAKKASDQKNKIFLTDWATPYLDEPRDLLPFVDPSLNDKFDEEELIAMAELARRCIDLSPTNRPTVKDILETLRTVFKKQTTMISTGQTNIASTMSISTMRSNSSLDFPDHTHSINSYGRSEILPRE</sequence>